<comment type="caution">
    <text evidence="2">The sequence shown here is derived from an EMBL/GenBank/DDBJ whole genome shotgun (WGS) entry which is preliminary data.</text>
</comment>
<feature type="transmembrane region" description="Helical" evidence="1">
    <location>
        <begin position="44"/>
        <end position="65"/>
    </location>
</feature>
<reference evidence="2" key="1">
    <citation type="submission" date="2023-07" db="EMBL/GenBank/DDBJ databases">
        <title>Sequencing the genomes of 1000 actinobacteria strains.</title>
        <authorList>
            <person name="Klenk H.-P."/>
        </authorList>
    </citation>
    <scope>NUCLEOTIDE SEQUENCE</scope>
    <source>
        <strain evidence="2">DSM 44707</strain>
    </source>
</reference>
<keyword evidence="3" id="KW-1185">Reference proteome</keyword>
<keyword evidence="1" id="KW-1133">Transmembrane helix</keyword>
<protein>
    <submittedName>
        <fullName evidence="2">Uncharacterized protein</fullName>
    </submittedName>
</protein>
<evidence type="ECO:0000313" key="3">
    <source>
        <dbReference type="Proteomes" id="UP001183643"/>
    </source>
</evidence>
<dbReference type="RefSeq" id="WP_310368974.1">
    <property type="nucleotide sequence ID" value="NZ_JAVDYB010000001.1"/>
</dbReference>
<keyword evidence="1" id="KW-0812">Transmembrane</keyword>
<dbReference type="EMBL" id="JAVDYB010000001">
    <property type="protein sequence ID" value="MDR7276759.1"/>
    <property type="molecule type" value="Genomic_DNA"/>
</dbReference>
<name>A0AAE3YR12_9ACTN</name>
<dbReference type="AlphaFoldDB" id="A0AAE3YR12"/>
<proteinExistence type="predicted"/>
<evidence type="ECO:0000313" key="2">
    <source>
        <dbReference type="EMBL" id="MDR7276759.1"/>
    </source>
</evidence>
<gene>
    <name evidence="2" type="ORF">J2S41_003537</name>
</gene>
<keyword evidence="1" id="KW-0472">Membrane</keyword>
<sequence>MNNVRWAGTVVVALCLGVLALGWPYLLGGWLAGALGAGAGVRTGVAWLLEGAYLVGLPMTVALSRRRGLGAGTVTRVVLPVVYCVFGLALLAATAVLFTA</sequence>
<accession>A0AAE3YR12</accession>
<organism evidence="2 3">
    <name type="scientific">Catenuloplanes atrovinosus</name>
    <dbReference type="NCBI Taxonomy" id="137266"/>
    <lineage>
        <taxon>Bacteria</taxon>
        <taxon>Bacillati</taxon>
        <taxon>Actinomycetota</taxon>
        <taxon>Actinomycetes</taxon>
        <taxon>Micromonosporales</taxon>
        <taxon>Micromonosporaceae</taxon>
        <taxon>Catenuloplanes</taxon>
    </lineage>
</organism>
<dbReference type="Proteomes" id="UP001183643">
    <property type="component" value="Unassembled WGS sequence"/>
</dbReference>
<evidence type="ECO:0000256" key="1">
    <source>
        <dbReference type="SAM" id="Phobius"/>
    </source>
</evidence>
<feature type="transmembrane region" description="Helical" evidence="1">
    <location>
        <begin position="77"/>
        <end position="98"/>
    </location>
</feature>